<evidence type="ECO:0000256" key="6">
    <source>
        <dbReference type="RuleBase" id="RU364065"/>
    </source>
</evidence>
<keyword evidence="2 6" id="KW-0813">Transport</keyword>
<dbReference type="Gene3D" id="3.40.30.10">
    <property type="entry name" value="Glutaredoxin"/>
    <property type="match status" value="1"/>
</dbReference>
<protein>
    <recommendedName>
        <fullName evidence="6">Glutaredoxin</fullName>
    </recommendedName>
</protein>
<comment type="function">
    <text evidence="6">Has a glutathione-disulfide oxidoreductase activity in the presence of NADPH and glutathione reductase. Reduces low molecular weight disulfides and proteins.</text>
</comment>
<organism evidence="8 9">
    <name type="scientific">Thiorhodococcus fuscus</name>
    <dbReference type="NCBI Taxonomy" id="527200"/>
    <lineage>
        <taxon>Bacteria</taxon>
        <taxon>Pseudomonadati</taxon>
        <taxon>Pseudomonadota</taxon>
        <taxon>Gammaproteobacteria</taxon>
        <taxon>Chromatiales</taxon>
        <taxon>Chromatiaceae</taxon>
        <taxon>Thiorhodococcus</taxon>
    </lineage>
</organism>
<keyword evidence="4" id="KW-1015">Disulfide bond</keyword>
<dbReference type="PROSITE" id="PS51354">
    <property type="entry name" value="GLUTAREDOXIN_2"/>
    <property type="match status" value="1"/>
</dbReference>
<sequence>MHQVTIYTTQICPYCTRARNLLKRREVEFDEITVDQDPAQMAIMVERSNRHTVPQIFIGDHHVGGYDDLALLDACGELDELLDR</sequence>
<evidence type="ECO:0000256" key="4">
    <source>
        <dbReference type="ARBA" id="ARBA00023157"/>
    </source>
</evidence>
<gene>
    <name evidence="8" type="primary">grxC</name>
    <name evidence="8" type="ORF">ACFSJC_01305</name>
</gene>
<keyword evidence="9" id="KW-1185">Reference proteome</keyword>
<name>A0ABW4Y6V9_9GAMM</name>
<dbReference type="RefSeq" id="WP_386022070.1">
    <property type="nucleotide sequence ID" value="NZ_JBHUHX010000003.1"/>
</dbReference>
<evidence type="ECO:0000256" key="5">
    <source>
        <dbReference type="ARBA" id="ARBA00023284"/>
    </source>
</evidence>
<dbReference type="PANTHER" id="PTHR45694">
    <property type="entry name" value="GLUTAREDOXIN 2"/>
    <property type="match status" value="1"/>
</dbReference>
<dbReference type="Pfam" id="PF00462">
    <property type="entry name" value="Glutaredoxin"/>
    <property type="match status" value="1"/>
</dbReference>
<dbReference type="NCBIfam" id="TIGR02181">
    <property type="entry name" value="GRX_bact"/>
    <property type="match status" value="1"/>
</dbReference>
<evidence type="ECO:0000256" key="2">
    <source>
        <dbReference type="ARBA" id="ARBA00022448"/>
    </source>
</evidence>
<reference evidence="9" key="1">
    <citation type="journal article" date="2019" name="Int. J. Syst. Evol. Microbiol.">
        <title>The Global Catalogue of Microorganisms (GCM) 10K type strain sequencing project: providing services to taxonomists for standard genome sequencing and annotation.</title>
        <authorList>
            <consortium name="The Broad Institute Genomics Platform"/>
            <consortium name="The Broad Institute Genome Sequencing Center for Infectious Disease"/>
            <person name="Wu L."/>
            <person name="Ma J."/>
        </authorList>
    </citation>
    <scope>NUCLEOTIDE SEQUENCE [LARGE SCALE GENOMIC DNA]</scope>
    <source>
        <strain evidence="9">KACC 12597</strain>
    </source>
</reference>
<feature type="domain" description="Glutaredoxin" evidence="7">
    <location>
        <begin position="4"/>
        <end position="63"/>
    </location>
</feature>
<keyword evidence="3 6" id="KW-0249">Electron transport</keyword>
<comment type="caution">
    <text evidence="8">The sequence shown here is derived from an EMBL/GenBank/DDBJ whole genome shotgun (WGS) entry which is preliminary data.</text>
</comment>
<comment type="similarity">
    <text evidence="1 6">Belongs to the glutaredoxin family.</text>
</comment>
<dbReference type="Proteomes" id="UP001597337">
    <property type="component" value="Unassembled WGS sequence"/>
</dbReference>
<dbReference type="EMBL" id="JBHUHX010000003">
    <property type="protein sequence ID" value="MFD2110473.1"/>
    <property type="molecule type" value="Genomic_DNA"/>
</dbReference>
<accession>A0ABW4Y6V9</accession>
<dbReference type="PANTHER" id="PTHR45694:SF18">
    <property type="entry name" value="GLUTAREDOXIN-1-RELATED"/>
    <property type="match status" value="1"/>
</dbReference>
<dbReference type="PRINTS" id="PR00160">
    <property type="entry name" value="GLUTAREDOXIN"/>
</dbReference>
<dbReference type="InterPro" id="IPR011900">
    <property type="entry name" value="GRX_bact"/>
</dbReference>
<dbReference type="SUPFAM" id="SSF52833">
    <property type="entry name" value="Thioredoxin-like"/>
    <property type="match status" value="1"/>
</dbReference>
<evidence type="ECO:0000313" key="8">
    <source>
        <dbReference type="EMBL" id="MFD2110473.1"/>
    </source>
</evidence>
<dbReference type="InterPro" id="IPR002109">
    <property type="entry name" value="Glutaredoxin"/>
</dbReference>
<evidence type="ECO:0000256" key="1">
    <source>
        <dbReference type="ARBA" id="ARBA00007787"/>
    </source>
</evidence>
<evidence type="ECO:0000313" key="9">
    <source>
        <dbReference type="Proteomes" id="UP001597337"/>
    </source>
</evidence>
<proteinExistence type="inferred from homology"/>
<dbReference type="CDD" id="cd03418">
    <property type="entry name" value="GRX_GRXb_1_3_like"/>
    <property type="match status" value="1"/>
</dbReference>
<dbReference type="InterPro" id="IPR036249">
    <property type="entry name" value="Thioredoxin-like_sf"/>
</dbReference>
<keyword evidence="5 6" id="KW-0676">Redox-active center</keyword>
<evidence type="ECO:0000259" key="7">
    <source>
        <dbReference type="Pfam" id="PF00462"/>
    </source>
</evidence>
<keyword evidence="6" id="KW-0963">Cytoplasm</keyword>
<evidence type="ECO:0000256" key="3">
    <source>
        <dbReference type="ARBA" id="ARBA00022982"/>
    </source>
</evidence>
<dbReference type="InterPro" id="IPR011767">
    <property type="entry name" value="GLR_AS"/>
</dbReference>
<dbReference type="InterPro" id="IPR014025">
    <property type="entry name" value="Glutaredoxin_subgr"/>
</dbReference>
<dbReference type="PROSITE" id="PS00195">
    <property type="entry name" value="GLUTAREDOXIN_1"/>
    <property type="match status" value="1"/>
</dbReference>